<accession>A0ACD3ST35</accession>
<reference evidence="1" key="1">
    <citation type="submission" date="2019-05" db="EMBL/GenBank/DDBJ databases">
        <title>Revised genome assembly of Burkholderiaceae (previously Ralstonia) sp. PBA.</title>
        <authorList>
            <person name="Gan H.M."/>
        </authorList>
    </citation>
    <scope>NUCLEOTIDE SEQUENCE</scope>
    <source>
        <strain evidence="1">PBA</strain>
    </source>
</reference>
<dbReference type="Proteomes" id="UP000004277">
    <property type="component" value="Unassembled WGS sequence"/>
</dbReference>
<proteinExistence type="predicted"/>
<gene>
    <name evidence="1" type="ORF">MW7_003200</name>
</gene>
<keyword evidence="2" id="KW-1185">Reference proteome</keyword>
<name>A0ACD3ST35_9BURK</name>
<comment type="caution">
    <text evidence="1">The sequence shown here is derived from an EMBL/GenBank/DDBJ whole genome shotgun (WGS) entry which is preliminary data.</text>
</comment>
<protein>
    <submittedName>
        <fullName evidence="1">DUF1425 domain-containing protein</fullName>
    </submittedName>
</protein>
<evidence type="ECO:0000313" key="2">
    <source>
        <dbReference type="Proteomes" id="UP000004277"/>
    </source>
</evidence>
<evidence type="ECO:0000313" key="1">
    <source>
        <dbReference type="EMBL" id="TMS59356.1"/>
    </source>
</evidence>
<dbReference type="EMBL" id="AKCV02000011">
    <property type="protein sequence ID" value="TMS59356.1"/>
    <property type="molecule type" value="Genomic_DNA"/>
</dbReference>
<organism evidence="1 2">
    <name type="scientific">Imbroritus primus</name>
    <dbReference type="NCBI Taxonomy" id="3058603"/>
    <lineage>
        <taxon>Bacteria</taxon>
        <taxon>Pseudomonadati</taxon>
        <taxon>Pseudomonadota</taxon>
        <taxon>Betaproteobacteria</taxon>
        <taxon>Burkholderiales</taxon>
        <taxon>Burkholderiaceae</taxon>
        <taxon>Imbroritus</taxon>
    </lineage>
</organism>
<sequence length="136" mass="15016">MFAMLTAALALGAATPGAAAQTIASKLETLGDMTYIRVAALRSTVQNGRLYVQARLQNDSTDRQSLAYRIKWLDDGQFSVWEDEAWKPLLLNGRQALEIQGLSPTTRATDFRIELHAADNSTPLFNMNSQPVTPNY</sequence>